<evidence type="ECO:0000259" key="4">
    <source>
        <dbReference type="Pfam" id="PF23559"/>
    </source>
</evidence>
<keyword evidence="2" id="KW-0611">Plant defense</keyword>
<dbReference type="GO" id="GO:0006952">
    <property type="term" value="P:defense response"/>
    <property type="evidence" value="ECO:0007669"/>
    <property type="project" value="UniProtKB-KW"/>
</dbReference>
<dbReference type="eggNOG" id="KOG4658">
    <property type="taxonomic scope" value="Eukaryota"/>
</dbReference>
<feature type="domain" description="NB-ARC" evidence="3">
    <location>
        <begin position="148"/>
        <end position="236"/>
    </location>
</feature>
<evidence type="ECO:0000259" key="3">
    <source>
        <dbReference type="Pfam" id="PF00931"/>
    </source>
</evidence>
<dbReference type="AlphaFoldDB" id="U5D2S0"/>
<dbReference type="Gene3D" id="1.10.8.430">
    <property type="entry name" value="Helical domain of apoptotic protease-activating factors"/>
    <property type="match status" value="1"/>
</dbReference>
<dbReference type="EMBL" id="KI392415">
    <property type="protein sequence ID" value="ERN16729.1"/>
    <property type="molecule type" value="Genomic_DNA"/>
</dbReference>
<evidence type="ECO:0000256" key="1">
    <source>
        <dbReference type="ARBA" id="ARBA00022737"/>
    </source>
</evidence>
<dbReference type="PANTHER" id="PTHR23155:SF1205">
    <property type="entry name" value="DISEASE RESISTANCE PROTEIN RPM1"/>
    <property type="match status" value="1"/>
</dbReference>
<dbReference type="InterPro" id="IPR055414">
    <property type="entry name" value="LRR_R13L4/SHOC2-like"/>
</dbReference>
<dbReference type="GO" id="GO:0043531">
    <property type="term" value="F:ADP binding"/>
    <property type="evidence" value="ECO:0007669"/>
    <property type="project" value="InterPro"/>
</dbReference>
<dbReference type="SUPFAM" id="SSF52058">
    <property type="entry name" value="L domain-like"/>
    <property type="match status" value="1"/>
</dbReference>
<dbReference type="InterPro" id="IPR044974">
    <property type="entry name" value="Disease_R_plants"/>
</dbReference>
<dbReference type="InterPro" id="IPR032675">
    <property type="entry name" value="LRR_dom_sf"/>
</dbReference>
<dbReference type="InterPro" id="IPR002182">
    <property type="entry name" value="NB-ARC"/>
</dbReference>
<keyword evidence="7" id="KW-1185">Reference proteome</keyword>
<accession>U5D2S0</accession>
<reference evidence="7" key="1">
    <citation type="journal article" date="2013" name="Science">
        <title>The Amborella genome and the evolution of flowering plants.</title>
        <authorList>
            <consortium name="Amborella Genome Project"/>
        </authorList>
    </citation>
    <scope>NUCLEOTIDE SEQUENCE [LARGE SCALE GENOMIC DNA]</scope>
</reference>
<dbReference type="InterPro" id="IPR058922">
    <property type="entry name" value="WHD_DRP"/>
</dbReference>
<sequence length="566" mass="64394">MADPIVTFLLRKLGEMLKDEVTLRLGVQGDELIIRHQAAIEMQYFRVRAREIAERRERLGIRREDEASSSNAMDTRKAYPQFLPFTAGEAHIIGIKGKVEFVERWLLDGEPQLKVISIVGMGRLGKTTIAETIYGANDRKIPKFLEDMDVSALREKLQGYLQDKRFLVVLDDVWSEDVWTGICTSFPNSGNGSRLIFTTRIGEVASPVHVRCHVYTLNFLSKEDAWSLFCKNAFWKEFGNACPQELEEKASLIVKECGGLPLAIVAIGDYVIPRSKLLRAWIAEGFIERREGITDKEVAEDYFKELLDRNLIHVAKIGKSGQVKACRVHGVVRTLSIFLSKRENFGVFNDGHMQKFEMDTQRVSVKDNLSVPRSFMHRLLSSSRFLRVLDLHGISVKSLPEAVGHLIHLRYITLNTVEQVPRSLEKLSSLQTLQITYLEGSLPSGFSKTQSLRCLSVSHTSLKVPNKMGDLMSLQKLKGKQIGKCSAMGFPKLQFLLLSRLKEVETWRKVEEGAMPYLRELTISDCRKLRALPKGFQYLRSLQALDIEEMPDVFLNRLRDEDSCKV</sequence>
<evidence type="ECO:0000313" key="7">
    <source>
        <dbReference type="Proteomes" id="UP000017836"/>
    </source>
</evidence>
<evidence type="ECO:0000313" key="6">
    <source>
        <dbReference type="EMBL" id="ERN16729.1"/>
    </source>
</evidence>
<dbReference type="OMA" id="YGANDRK"/>
<dbReference type="Gene3D" id="3.40.50.300">
    <property type="entry name" value="P-loop containing nucleotide triphosphate hydrolases"/>
    <property type="match status" value="2"/>
</dbReference>
<evidence type="ECO:0000256" key="2">
    <source>
        <dbReference type="ARBA" id="ARBA00022821"/>
    </source>
</evidence>
<evidence type="ECO:0000259" key="5">
    <source>
        <dbReference type="Pfam" id="PF23598"/>
    </source>
</evidence>
<dbReference type="Gene3D" id="3.80.10.10">
    <property type="entry name" value="Ribonuclease Inhibitor"/>
    <property type="match status" value="1"/>
</dbReference>
<feature type="domain" description="Disease resistance protein winged helix" evidence="4">
    <location>
        <begin position="269"/>
        <end position="334"/>
    </location>
</feature>
<dbReference type="PRINTS" id="PR00364">
    <property type="entry name" value="DISEASERSIST"/>
</dbReference>
<dbReference type="InterPro" id="IPR042197">
    <property type="entry name" value="Apaf_helical"/>
</dbReference>
<dbReference type="GO" id="GO:0051707">
    <property type="term" value="P:response to other organism"/>
    <property type="evidence" value="ECO:0007669"/>
    <property type="project" value="UniProtKB-ARBA"/>
</dbReference>
<keyword evidence="1" id="KW-0677">Repeat</keyword>
<dbReference type="Gramene" id="ERN16729">
    <property type="protein sequence ID" value="ERN16729"/>
    <property type="gene ID" value="AMTR_s00183p00047540"/>
</dbReference>
<dbReference type="InterPro" id="IPR027417">
    <property type="entry name" value="P-loop_NTPase"/>
</dbReference>
<dbReference type="Proteomes" id="UP000017836">
    <property type="component" value="Unassembled WGS sequence"/>
</dbReference>
<name>U5D2S0_AMBTC</name>
<proteinExistence type="predicted"/>
<gene>
    <name evidence="6" type="ORF">AMTR_s00183p00047540</name>
</gene>
<organism evidence="6 7">
    <name type="scientific">Amborella trichopoda</name>
    <dbReference type="NCBI Taxonomy" id="13333"/>
    <lineage>
        <taxon>Eukaryota</taxon>
        <taxon>Viridiplantae</taxon>
        <taxon>Streptophyta</taxon>
        <taxon>Embryophyta</taxon>
        <taxon>Tracheophyta</taxon>
        <taxon>Spermatophyta</taxon>
        <taxon>Magnoliopsida</taxon>
        <taxon>Amborellales</taxon>
        <taxon>Amborellaceae</taxon>
        <taxon>Amborella</taxon>
    </lineage>
</organism>
<dbReference type="HOGENOM" id="CLU_000837_9_4_1"/>
<dbReference type="Pfam" id="PF23559">
    <property type="entry name" value="WHD_DRP"/>
    <property type="match status" value="1"/>
</dbReference>
<dbReference type="Pfam" id="PF00931">
    <property type="entry name" value="NB-ARC"/>
    <property type="match status" value="1"/>
</dbReference>
<evidence type="ECO:0008006" key="8">
    <source>
        <dbReference type="Google" id="ProtNLM"/>
    </source>
</evidence>
<dbReference type="SUPFAM" id="SSF52540">
    <property type="entry name" value="P-loop containing nucleoside triphosphate hydrolases"/>
    <property type="match status" value="1"/>
</dbReference>
<dbReference type="PANTHER" id="PTHR23155">
    <property type="entry name" value="DISEASE RESISTANCE PROTEIN RP"/>
    <property type="match status" value="1"/>
</dbReference>
<protein>
    <recommendedName>
        <fullName evidence="8">NB-ARC domain-containing protein</fullName>
    </recommendedName>
</protein>
<dbReference type="Pfam" id="PF23598">
    <property type="entry name" value="LRR_14"/>
    <property type="match status" value="1"/>
</dbReference>
<feature type="domain" description="Disease resistance R13L4/SHOC-2-like LRR" evidence="5">
    <location>
        <begin position="378"/>
        <end position="486"/>
    </location>
</feature>